<organism evidence="1 2">
    <name type="scientific">Neorhizobium galegae bv. officinalis bv. officinalis str. HAMBI 1141</name>
    <dbReference type="NCBI Taxonomy" id="1028801"/>
    <lineage>
        <taxon>Bacteria</taxon>
        <taxon>Pseudomonadati</taxon>
        <taxon>Pseudomonadota</taxon>
        <taxon>Alphaproteobacteria</taxon>
        <taxon>Hyphomicrobiales</taxon>
        <taxon>Rhizobiaceae</taxon>
        <taxon>Rhizobium/Agrobacterium group</taxon>
        <taxon>Neorhizobium</taxon>
    </lineage>
</organism>
<dbReference type="AlphaFoldDB" id="A0A068TBM7"/>
<proteinExistence type="predicted"/>
<gene>
    <name evidence="1" type="ORF">RG1141_CH24370</name>
</gene>
<reference evidence="2" key="1">
    <citation type="journal article" date="2014" name="BMC Genomics">
        <title>Genome sequencing of two Neorhizobium galegae strains reveals a noeT gene responsible for the unusual acetylation of the nodulation factors.</title>
        <authorList>
            <person name="Osterman J."/>
            <person name="Marsh J."/>
            <person name="Laine P.K."/>
            <person name="Zeng Z."/>
            <person name="Alatalo E."/>
            <person name="Sullivan J.T."/>
            <person name="Young J.P."/>
            <person name="Thomas-Oates J."/>
            <person name="Paulin L."/>
            <person name="Lindstrom K."/>
        </authorList>
    </citation>
    <scope>NUCLEOTIDE SEQUENCE [LARGE SCALE GENOMIC DNA]</scope>
    <source>
        <strain evidence="2">HAMBI 1141</strain>
    </source>
</reference>
<name>A0A068TBM7_NEOGA</name>
<dbReference type="eggNOG" id="ENOG5034AU3">
    <property type="taxonomic scope" value="Bacteria"/>
</dbReference>
<accession>A0A068TBM7</accession>
<dbReference type="HOGENOM" id="CLU_1553660_0_0_5"/>
<dbReference type="KEGG" id="ngl:RG1141_CH24370"/>
<protein>
    <submittedName>
        <fullName evidence="1">Uncharacterized protein</fullName>
    </submittedName>
</protein>
<evidence type="ECO:0000313" key="1">
    <source>
        <dbReference type="EMBL" id="CDN54775.1"/>
    </source>
</evidence>
<evidence type="ECO:0000313" key="2">
    <source>
        <dbReference type="Proteomes" id="UP000028186"/>
    </source>
</evidence>
<dbReference type="EMBL" id="HG938355">
    <property type="protein sequence ID" value="CDN54775.1"/>
    <property type="molecule type" value="Genomic_DNA"/>
</dbReference>
<dbReference type="Proteomes" id="UP000028186">
    <property type="component" value="Chromosome I"/>
</dbReference>
<sequence length="172" mass="18613">MAQVDYDSLAGILRLAEAGNALNTFAVEVLTYHAALELEVDAVLKKLLPFAEKITEGRGRLGFQHKVSVLGAAWLGKPASADKLTVALIRFNDLRNAVAHNDGKQVRACMEGLRKACRSIDKDLPADASILALSQAICAYMGDENLAKMLKLLEILDEIVNVRMPKALGGKK</sequence>